<dbReference type="Proteomes" id="UP000317410">
    <property type="component" value="Unassembled WGS sequence"/>
</dbReference>
<proteinExistence type="predicted"/>
<evidence type="ECO:0000313" key="2">
    <source>
        <dbReference type="Proteomes" id="UP000317410"/>
    </source>
</evidence>
<reference evidence="1 2" key="1">
    <citation type="submission" date="2019-06" db="EMBL/GenBank/DDBJ databases">
        <title>Whole genome shotgun sequence of Microbacterium liquefaciens NBRC 15037.</title>
        <authorList>
            <person name="Hosoyama A."/>
            <person name="Uohara A."/>
            <person name="Ohji S."/>
            <person name="Ichikawa N."/>
        </authorList>
    </citation>
    <scope>NUCLEOTIDE SEQUENCE [LARGE SCALE GENOMIC DNA]</scope>
    <source>
        <strain evidence="1 2">NBRC 15037</strain>
    </source>
</reference>
<evidence type="ECO:0000313" key="1">
    <source>
        <dbReference type="EMBL" id="GEC76709.1"/>
    </source>
</evidence>
<dbReference type="AlphaFoldDB" id="A0A4Y4BAW0"/>
<sequence length="141" mass="16201">MSEFISTSEAFRLARERASVAAALEDGLLHMAIFDAREAEMSVRETAAALNVPKSTVARHWREGHRCPDVLPIWGSEGAWREAYRAVWAHNPRELADEWVPYEWRDEQNGRIIKRRHRGVARMSTDGSIDMEWNEDGEPRG</sequence>
<accession>A0A4Y4BAW0</accession>
<comment type="caution">
    <text evidence="1">The sequence shown here is derived from an EMBL/GenBank/DDBJ whole genome shotgun (WGS) entry which is preliminary data.</text>
</comment>
<protein>
    <submittedName>
        <fullName evidence="1">Uncharacterized protein</fullName>
    </submittedName>
</protein>
<gene>
    <name evidence="1" type="ORF">MLI01_28540</name>
</gene>
<name>A0A4Y4BAW0_MICMQ</name>
<dbReference type="EMBL" id="BJNQ01000024">
    <property type="protein sequence ID" value="GEC76709.1"/>
    <property type="molecule type" value="Genomic_DNA"/>
</dbReference>
<organism evidence="1 2">
    <name type="scientific">Microbacterium maritypicum</name>
    <name type="common">Microbacterium liquefaciens</name>
    <dbReference type="NCBI Taxonomy" id="33918"/>
    <lineage>
        <taxon>Bacteria</taxon>
        <taxon>Bacillati</taxon>
        <taxon>Actinomycetota</taxon>
        <taxon>Actinomycetes</taxon>
        <taxon>Micrococcales</taxon>
        <taxon>Microbacteriaceae</taxon>
        <taxon>Microbacterium</taxon>
    </lineage>
</organism>
<dbReference type="RefSeq" id="WP_218026632.1">
    <property type="nucleotide sequence ID" value="NZ_BJNQ01000024.1"/>
</dbReference>